<dbReference type="EMBL" id="JBEDNZ010000028">
    <property type="protein sequence ID" value="KAL0809510.1"/>
    <property type="molecule type" value="Genomic_DNA"/>
</dbReference>
<proteinExistence type="predicted"/>
<evidence type="ECO:0000256" key="2">
    <source>
        <dbReference type="SAM" id="MobiDB-lite"/>
    </source>
</evidence>
<evidence type="ECO:0008006" key="5">
    <source>
        <dbReference type="Google" id="ProtNLM"/>
    </source>
</evidence>
<feature type="coiled-coil region" evidence="1">
    <location>
        <begin position="158"/>
        <end position="255"/>
    </location>
</feature>
<evidence type="ECO:0000313" key="4">
    <source>
        <dbReference type="Proteomes" id="UP001549921"/>
    </source>
</evidence>
<keyword evidence="1" id="KW-0175">Coiled coil</keyword>
<comment type="caution">
    <text evidence="3">The sequence shown here is derived from an EMBL/GenBank/DDBJ whole genome shotgun (WGS) entry which is preliminary data.</text>
</comment>
<accession>A0ABD0S619</accession>
<reference evidence="3 4" key="1">
    <citation type="submission" date="2024-06" db="EMBL/GenBank/DDBJ databases">
        <title>A chromosome-level genome assembly of beet webworm, Loxostege sticticalis.</title>
        <authorList>
            <person name="Zhang Y."/>
        </authorList>
    </citation>
    <scope>NUCLEOTIDE SEQUENCE [LARGE SCALE GENOMIC DNA]</scope>
    <source>
        <strain evidence="3">AQ028</strain>
        <tissue evidence="3">Male pupae</tissue>
    </source>
</reference>
<gene>
    <name evidence="3" type="ORF">ABMA28_011050</name>
</gene>
<organism evidence="3 4">
    <name type="scientific">Loxostege sticticalis</name>
    <name type="common">Beet webworm moth</name>
    <dbReference type="NCBI Taxonomy" id="481309"/>
    <lineage>
        <taxon>Eukaryota</taxon>
        <taxon>Metazoa</taxon>
        <taxon>Ecdysozoa</taxon>
        <taxon>Arthropoda</taxon>
        <taxon>Hexapoda</taxon>
        <taxon>Insecta</taxon>
        <taxon>Pterygota</taxon>
        <taxon>Neoptera</taxon>
        <taxon>Endopterygota</taxon>
        <taxon>Lepidoptera</taxon>
        <taxon>Glossata</taxon>
        <taxon>Ditrysia</taxon>
        <taxon>Pyraloidea</taxon>
        <taxon>Crambidae</taxon>
        <taxon>Pyraustinae</taxon>
        <taxon>Loxostege</taxon>
    </lineage>
</organism>
<name>A0ABD0S619_LOXSC</name>
<sequence length="354" mass="40165">MDSLDLLAREDEFKKLNKQLEKKTESLMKEIEHVMQKQDFFSEFSHSLSATPNTTPKRHQCHKTPAPDAPVNPIKPSILKKRTVKSPKYITVDETRNVEVELKEDNVKRVVCDCCLNNKKEKRDDSAEFLQAFVSVGVQERVFPQSFLKENISVESICKFLSSKVKLMQEQIDKLQDAIDKKAIQCKAHLTQLAELEGERMSLLNKNNNLRSSAADAKAKWMALENRLAEKDRLYKAQRSECDKLSLEAQKLRSSSAAAAARHAAQADALGRVTQQLEALKVEHQAFRDSTRSLSASHQTAISSLEAKIKHLKTDIDKKNALIDTLRRHNAVLNTEAALRALEKDYSNFLNQNL</sequence>
<dbReference type="Proteomes" id="UP001549921">
    <property type="component" value="Unassembled WGS sequence"/>
</dbReference>
<feature type="region of interest" description="Disordered" evidence="2">
    <location>
        <begin position="47"/>
        <end position="74"/>
    </location>
</feature>
<feature type="coiled-coil region" evidence="1">
    <location>
        <begin position="302"/>
        <end position="352"/>
    </location>
</feature>
<dbReference type="SUPFAM" id="SSF57997">
    <property type="entry name" value="Tropomyosin"/>
    <property type="match status" value="1"/>
</dbReference>
<evidence type="ECO:0000313" key="3">
    <source>
        <dbReference type="EMBL" id="KAL0809510.1"/>
    </source>
</evidence>
<dbReference type="AlphaFoldDB" id="A0ABD0S619"/>
<protein>
    <recommendedName>
        <fullName evidence="5">Testis-expressed sequence 9 protein</fullName>
    </recommendedName>
</protein>
<feature type="coiled-coil region" evidence="1">
    <location>
        <begin position="10"/>
        <end position="37"/>
    </location>
</feature>
<evidence type="ECO:0000256" key="1">
    <source>
        <dbReference type="SAM" id="Coils"/>
    </source>
</evidence>